<feature type="compositionally biased region" description="Basic and acidic residues" evidence="6">
    <location>
        <begin position="549"/>
        <end position="558"/>
    </location>
</feature>
<feature type="domain" description="Integrase catalytic" evidence="9">
    <location>
        <begin position="1158"/>
        <end position="1322"/>
    </location>
</feature>
<feature type="compositionally biased region" description="Basic and acidic residues" evidence="6">
    <location>
        <begin position="10"/>
        <end position="21"/>
    </location>
</feature>
<evidence type="ECO:0000256" key="7">
    <source>
        <dbReference type="SAM" id="Phobius"/>
    </source>
</evidence>
<dbReference type="PROSITE" id="PS50103">
    <property type="entry name" value="ZF_C3H1"/>
    <property type="match status" value="1"/>
</dbReference>
<dbReference type="SUPFAM" id="SSF53098">
    <property type="entry name" value="Ribonuclease H-like"/>
    <property type="match status" value="2"/>
</dbReference>
<sequence>MSAQSSSEAPLREREADRPGEVDSGAVDTGAVLPDAVYAAASGAPQMNGTAGGGTATGPEEDEEAQQPGYRNGATAAGDVNYKAEVRAAGTGETQRTQTRTDEGPQRSSSGVSPAVDLRGDPAGIPPPDGGGLGHGVFTTPRSTRSANVQSEGFRPAGAWPGWITKIGDMFKDRRSLDRDLVLEMNAEVIFLKYVMLIWPTSSEDSPTNAILEALTKNLVGLQELHLKSLKKDHDSEDVPEQVKNSTIALPMLVGPEEATSGIVFQDWIAQISGPMQDLSATSSVWWQGVMDLVQATYSKWLSANPLERLQLEPLGHEKFTSAKWTRVNSRACTLVLQCLVESVKGDLIARRVVQSMPMIMFRLHTCYQPGGASERSTVLSNLQNPTPPTSLEGSLTFLRAWPRWLQRCRDLNMMVPDGSVLARALTIATAKYISENSDSQFRTQLLRSSLRIDSQPTLEDVVKYQMHLQAEVEAMMSSRTVTPSNPVSVKSMGTGGSGTTPTTTSQKPQCKYFVKQSGCRRGQKCPYPHDWAVFSKAERAKRCLVCGSEEHRQKECPTKTQKPPPKASGSTSLSPSTSTSTGDRPASGIKIQSVEPEGETSPTVAGGVVPGEAVWTLESLIQAAAKVAGATQGAAKAPSIHVMAIRGGGIGVEPNSSFALLDSGATHALRRAQSEEEWAAAAPVTVNLAGGEAVSLKMNSGGTILVPITSSTAAGSSSPIVPLGALVGQLGYTMVWGKTKCRLEGKNGDVINLRIRDGCPELMEQEALRLIGQLEDNRLRELRCNTQDTRRRVKAAALAMDRTWFDHLLSYVDSGFSSEAFKAVEAAPFLEGVPKQCVSGLFDAVPETNGWDILRGLKHLNRKARKRLWSSKSWVVHLFAGDRKKQELYHLEAHGHVVLELDIERGTLLEDPSLYGRTSTRMVDGKVVFVTQAIQDPLYDDVVSFWRTPLWSEYALEARLHTYSFDLAAFGKSFSRFTTVGTNLPLQHLQGLRLRAYVDGPIPERSPPRVWPTEFLEQVTIALRNWFAVPRMLRMSAEQWREHVQRGHLPFRADCSVCVQAGATGRSHSRVEHPSAFVLSADLAGPVKIGGTDPDARGVHPRKYKYIFAAKLRIPKSFAEDGRGGWVSYDKGELNLEEYEEADDGLAPEAILPGSGVGEIPAVDEEGDAEPQLKENARRDHDLDPDLSAPELVNLIFSCGLKDDKATTVLEAIQDVVLYCRSLNIPILRFHSDRGMEFRARATVQWLKGEGIRVTTSEAGVHQTNGAAEATVRWLKQRARTLLLSAELPQHLWPSALSAAASMQRGDVLGFEPTLAAPFGAKVLVRKRQLEGPKLEDLAPKWVSGKYVGLSDSLSKGHLVYVKDDDGERFIHTLHVRAGLHDPGPVPGEFEAPLPDPPDRRVRGKSAGSGDVVGVSKAQVVHDSDYNFKAEELLKEWSQEEAEALILDVARVIPDDERNYGMFRHGGKLGITRATVERPWLAKVINRVFRERVPDAEYAALFLSVNNEREVHVDRNNAVGTVNHLLPLSMPRRGGELWMELRDGDVVSGKVLELTSKEGRVRYGCAYSLQEGRVFSFDPHRRHAVLPCKGERVVVVGYTPGLLAAVKREDREILWDLQFPLPLDENEVPTPEIYINALSVKNMIVNKDVEQEVTPIRGGGWSEVIPTSDGDFLFKCDWSVSKGNSRPTSTPDSDNGQGIGCEEWEDWEMRLVLDEGEAEASTAAVCPSGRPLVCKTEVAYTRGIEELLSGLTAPLSIVHTVDPVEAASNIECWLPAIQKEAGSLEHAVHRVSEDDELVRADVSSGKGDVIPMKLVFTVKPPDLDSQEYYKRKARIVVCGNLATHKPADVFASTAPAEIVRAAIALANYFGWDLGVIDIVAAFLQTPLHAVKNAPLVYGRPPKILVKAGICSRGELWKFTHAVYGLQESPRLWSAYRDEQLARLQLVVGGKRVILAQGRVESSWWKVLQEEGSVLIGLIVVYVDDILICGPTSLIREIAEAIRKLWKTSPLQLVAEGNLRFLGIEIARTSSGFALSQNSYIEELLRLHGTSAKRKDLVPLSKDLASFTATEEEASRCEAEVRSAQQVAGELLWISQRSRPDISFVCSLIGSLSTRAPRRAVEIGAKTLAFLQRTAGRRLIYEGDGSNLVCFVDASFAPDGNRSHTGWIIQLGGNTIAWRSSRQSCITLSTAEAELEAATEGLVALQGMQAILSDIGAGLFPIYLQSDSTSALAIAHGSCSWRTRHLRLKSAWIGELIQLNTVVFSHCSGDVQPADMLTKPLSSARIRSLSSLIGLVSDDELDLQGEPREEQSPSSSSGSQQHPIPLPKVLVALLLLSQATTGESVRDDAVMVHGSGVSVDYGLVTSVILWLLVLGCLVFWEGIKWLIWVIYDRASPGARSRRLRRLQKLRDATTEAIQREFAQRNGSPPVQRALDAGLQYSEQQGDPPRARRDVQGGQGVRSEASKEAYREEQLQLLRRLAKGVKETSDQSTQTSAFSPVQAPGTRVILRYVHEPPEATFYVPENDCYHVYGDCYAFRHRGTKAKVERRRICQYCLNRASEDPDKSADYGRDLERAREYEQLFNTTLTSLFELPDFVTEDFDPHLLSRLKAAEGSMLAAKVRIGALKTITPADAEELCHMLGLSVEMRIQKSKALRARKESKDEEAQAPEVLGGDTTEIVRIGWREEEHMPVQTPISSSFKTKQSCVSILQALTRQESENHSESLDLEGFILLAGPLLGLPLPALKNVREEDESPPCLEEMLVYPEAEAIFKGLALDEDGCLPSKVLAQELVTPTSEVAMFFAEKALECSQPMKSRSKLVRLVTWRIERDDALGTLFFTFLLLLVLYFLVQENLLIHSRQRAESGVAQYLSAYGGSLTGPFLHEHVADVSSFWGPSAKAFLSNHTGDYLGIKVPQKLYGSQQEDRQHDGTVTSRWLLHTEEAKAFLSNHTGDYLGAALAAVDVLRRTDPDWNDPFSEEIALSFNLHNAPASMFLNIQVRSQFFRTGDLDVRVQAQASIDNAEISAVQATLDILLVVLISWLAIAEAKDVIAALMHGCRAFTSYIGFWNAVDWACIGLAAVTACVWVLTGTRISSENLQFARQEGFDPMAPTEEQLAVMQEELLNIQHWLLSVRILTSLLTLTVIMKFFKGFRANPRLQIVADALMNSANNIAHFFMIFWTLFSCFAVIAHVLFGNDIVEFASLANSLEASMSTLMGEFEWYVRASGVKSGLMNSGMPIVAVHLWFVVYICFALLVLFNMLLAMVLDSYAVAAQVLTKRADAPTIVVQTFRYIQRWKETLRFIPLRHVANQLYDLDCHRQKVVTTTSLQEAFPQMKRSQAHWLMRTLFQEDKRAKATQKALEGQSWPSSAFCVASPLRRYHNTSMKKHLWCKTSPIREGPDPSQIAAACVPVFKAAAESSSQELLSRLAVLESKVDVLYGQAYTGLLKEACLSELRSIFEGS</sequence>
<keyword evidence="11" id="KW-1185">Reference proteome</keyword>
<keyword evidence="4 7" id="KW-0472">Membrane</keyword>
<feature type="compositionally biased region" description="Low complexity" evidence="6">
    <location>
        <begin position="569"/>
        <end position="582"/>
    </location>
</feature>
<dbReference type="Gene3D" id="1.10.287.70">
    <property type="match status" value="1"/>
</dbReference>
<dbReference type="InterPro" id="IPR000571">
    <property type="entry name" value="Znf_CCCH"/>
</dbReference>
<feature type="transmembrane region" description="Helical" evidence="7">
    <location>
        <begin position="3064"/>
        <end position="3087"/>
    </location>
</feature>
<dbReference type="InterPro" id="IPR012337">
    <property type="entry name" value="RNaseH-like_sf"/>
</dbReference>
<feature type="region of interest" description="Disordered" evidence="6">
    <location>
        <begin position="478"/>
        <end position="508"/>
    </location>
</feature>
<dbReference type="Pfam" id="PF07727">
    <property type="entry name" value="RVT_2"/>
    <property type="match status" value="1"/>
</dbReference>
<feature type="compositionally biased region" description="Low complexity" evidence="6">
    <location>
        <begin position="88"/>
        <end position="98"/>
    </location>
</feature>
<dbReference type="InterPro" id="IPR036397">
    <property type="entry name" value="RNaseH_sf"/>
</dbReference>
<feature type="compositionally biased region" description="Polar residues" evidence="6">
    <location>
        <begin position="478"/>
        <end position="489"/>
    </location>
</feature>
<dbReference type="InterPro" id="IPR051223">
    <property type="entry name" value="Polycystin"/>
</dbReference>
<keyword evidence="5" id="KW-0479">Metal-binding</keyword>
<dbReference type="InterPro" id="IPR013103">
    <property type="entry name" value="RVT_2"/>
</dbReference>
<feature type="region of interest" description="Disordered" evidence="6">
    <location>
        <begin position="549"/>
        <end position="606"/>
    </location>
</feature>
<dbReference type="Gene3D" id="3.30.420.10">
    <property type="entry name" value="Ribonuclease H-like superfamily/Ribonuclease H"/>
    <property type="match status" value="1"/>
</dbReference>
<dbReference type="GO" id="GO:0008270">
    <property type="term" value="F:zinc ion binding"/>
    <property type="evidence" value="ECO:0007669"/>
    <property type="project" value="UniProtKB-KW"/>
</dbReference>
<dbReference type="GO" id="GO:0003676">
    <property type="term" value="F:nucleic acid binding"/>
    <property type="evidence" value="ECO:0007669"/>
    <property type="project" value="InterPro"/>
</dbReference>
<dbReference type="PANTHER" id="PTHR10877:SF183">
    <property type="entry name" value="AT14535P-RELATED"/>
    <property type="match status" value="1"/>
</dbReference>
<dbReference type="InterPro" id="IPR001584">
    <property type="entry name" value="Integrase_cat-core"/>
</dbReference>
<evidence type="ECO:0000256" key="1">
    <source>
        <dbReference type="ARBA" id="ARBA00004141"/>
    </source>
</evidence>
<feature type="region of interest" description="Disordered" evidence="6">
    <location>
        <begin position="1"/>
        <end position="29"/>
    </location>
</feature>
<feature type="region of interest" description="Disordered" evidence="6">
    <location>
        <begin position="42"/>
        <end position="131"/>
    </location>
</feature>
<name>A0A1Q9ELT1_SYMMI</name>
<feature type="region of interest" description="Disordered" evidence="6">
    <location>
        <begin position="2304"/>
        <end position="2323"/>
    </location>
</feature>
<keyword evidence="3 7" id="KW-1133">Transmembrane helix</keyword>
<feature type="transmembrane region" description="Helical" evidence="7">
    <location>
        <begin position="3241"/>
        <end position="3265"/>
    </location>
</feature>
<keyword evidence="2 7" id="KW-0812">Transmembrane</keyword>
<dbReference type="EMBL" id="LSRX01000119">
    <property type="protein sequence ID" value="OLQ08338.1"/>
    <property type="molecule type" value="Genomic_DNA"/>
</dbReference>
<feature type="region of interest" description="Disordered" evidence="6">
    <location>
        <begin position="1383"/>
        <end position="1411"/>
    </location>
</feature>
<organism evidence="10 11">
    <name type="scientific">Symbiodinium microadriaticum</name>
    <name type="common">Dinoflagellate</name>
    <name type="synonym">Zooxanthella microadriatica</name>
    <dbReference type="NCBI Taxonomy" id="2951"/>
    <lineage>
        <taxon>Eukaryota</taxon>
        <taxon>Sar</taxon>
        <taxon>Alveolata</taxon>
        <taxon>Dinophyceae</taxon>
        <taxon>Suessiales</taxon>
        <taxon>Symbiodiniaceae</taxon>
        <taxon>Symbiodinium</taxon>
    </lineage>
</organism>
<dbReference type="PANTHER" id="PTHR10877">
    <property type="entry name" value="POLYCYSTIN FAMILY MEMBER"/>
    <property type="match status" value="1"/>
</dbReference>
<dbReference type="InterPro" id="IPR043502">
    <property type="entry name" value="DNA/RNA_pol_sf"/>
</dbReference>
<keyword evidence="5" id="KW-0863">Zinc-finger</keyword>
<dbReference type="GO" id="GO:0005216">
    <property type="term" value="F:monoatomic ion channel activity"/>
    <property type="evidence" value="ECO:0007669"/>
    <property type="project" value="InterPro"/>
</dbReference>
<proteinExistence type="predicted"/>
<feature type="zinc finger region" description="C3H1-type" evidence="5">
    <location>
        <begin position="505"/>
        <end position="533"/>
    </location>
</feature>
<gene>
    <name evidence="10" type="primary">GIP</name>
    <name evidence="10" type="ORF">AK812_SmicGene8110</name>
</gene>
<feature type="region of interest" description="Disordered" evidence="6">
    <location>
        <begin position="2440"/>
        <end position="2467"/>
    </location>
</feature>
<evidence type="ECO:0000313" key="10">
    <source>
        <dbReference type="EMBL" id="OLQ08338.1"/>
    </source>
</evidence>
<evidence type="ECO:0000256" key="6">
    <source>
        <dbReference type="SAM" id="MobiDB-lite"/>
    </source>
</evidence>
<evidence type="ECO:0000313" key="11">
    <source>
        <dbReference type="Proteomes" id="UP000186817"/>
    </source>
</evidence>
<evidence type="ECO:0000259" key="8">
    <source>
        <dbReference type="PROSITE" id="PS50103"/>
    </source>
</evidence>
<dbReference type="GO" id="GO:0016020">
    <property type="term" value="C:membrane"/>
    <property type="evidence" value="ECO:0007669"/>
    <property type="project" value="UniProtKB-SubCell"/>
</dbReference>
<feature type="compositionally biased region" description="Low complexity" evidence="6">
    <location>
        <begin position="2312"/>
        <end position="2323"/>
    </location>
</feature>
<dbReference type="PROSITE" id="PS50994">
    <property type="entry name" value="INTEGRASE"/>
    <property type="match status" value="1"/>
</dbReference>
<feature type="transmembrane region" description="Helical" evidence="7">
    <location>
        <begin position="2832"/>
        <end position="2850"/>
    </location>
</feature>
<reference evidence="10 11" key="1">
    <citation type="submission" date="2016-02" db="EMBL/GenBank/DDBJ databases">
        <title>Genome analysis of coral dinoflagellate symbionts highlights evolutionary adaptations to a symbiotic lifestyle.</title>
        <authorList>
            <person name="Aranda M."/>
            <person name="Li Y."/>
            <person name="Liew Y.J."/>
            <person name="Baumgarten S."/>
            <person name="Simakov O."/>
            <person name="Wilson M."/>
            <person name="Piel J."/>
            <person name="Ashoor H."/>
            <person name="Bougouffa S."/>
            <person name="Bajic V.B."/>
            <person name="Ryu T."/>
            <person name="Ravasi T."/>
            <person name="Bayer T."/>
            <person name="Micklem G."/>
            <person name="Kim H."/>
            <person name="Bhak J."/>
            <person name="Lajeunesse T.C."/>
            <person name="Voolstra C.R."/>
        </authorList>
    </citation>
    <scope>NUCLEOTIDE SEQUENCE [LARGE SCALE GENOMIC DNA]</scope>
    <source>
        <strain evidence="10 11">CCMP2467</strain>
    </source>
</reference>
<dbReference type="Proteomes" id="UP000186817">
    <property type="component" value="Unassembled WGS sequence"/>
</dbReference>
<protein>
    <submittedName>
        <fullName evidence="10">Copia protein</fullName>
    </submittedName>
</protein>
<dbReference type="OrthoDB" id="444119at2759"/>
<feature type="transmembrane region" description="Helical" evidence="7">
    <location>
        <begin position="3128"/>
        <end position="3148"/>
    </location>
</feature>
<dbReference type="Pfam" id="PF00520">
    <property type="entry name" value="Ion_trans"/>
    <property type="match status" value="1"/>
</dbReference>
<keyword evidence="5" id="KW-0862">Zinc</keyword>
<accession>A0A1Q9ELT1</accession>
<comment type="caution">
    <text evidence="10">The sequence shown here is derived from an EMBL/GenBank/DDBJ whole genome shotgun (WGS) entry which is preliminary data.</text>
</comment>
<evidence type="ECO:0000259" key="9">
    <source>
        <dbReference type="PROSITE" id="PS50994"/>
    </source>
</evidence>
<evidence type="ECO:0000256" key="4">
    <source>
        <dbReference type="ARBA" id="ARBA00023136"/>
    </source>
</evidence>
<evidence type="ECO:0000256" key="2">
    <source>
        <dbReference type="ARBA" id="ARBA00022692"/>
    </source>
</evidence>
<feature type="domain" description="C3H1-type" evidence="8">
    <location>
        <begin position="505"/>
        <end position="533"/>
    </location>
</feature>
<dbReference type="InterPro" id="IPR005821">
    <property type="entry name" value="Ion_trans_dom"/>
</dbReference>
<comment type="subcellular location">
    <subcellularLocation>
        <location evidence="1">Membrane</location>
        <topology evidence="1">Multi-pass membrane protein</topology>
    </subcellularLocation>
</comment>
<feature type="transmembrane region" description="Helical" evidence="7">
    <location>
        <begin position="3174"/>
        <end position="3193"/>
    </location>
</feature>
<dbReference type="CDD" id="cd09272">
    <property type="entry name" value="RNase_HI_RT_Ty1"/>
    <property type="match status" value="1"/>
</dbReference>
<dbReference type="SUPFAM" id="SSF56672">
    <property type="entry name" value="DNA/RNA polymerases"/>
    <property type="match status" value="1"/>
</dbReference>
<evidence type="ECO:0000256" key="3">
    <source>
        <dbReference type="ARBA" id="ARBA00022989"/>
    </source>
</evidence>
<dbReference type="GO" id="GO:0015074">
    <property type="term" value="P:DNA integration"/>
    <property type="evidence" value="ECO:0007669"/>
    <property type="project" value="InterPro"/>
</dbReference>
<evidence type="ECO:0000256" key="5">
    <source>
        <dbReference type="PROSITE-ProRule" id="PRU00723"/>
    </source>
</evidence>